<dbReference type="InterPro" id="IPR041239">
    <property type="entry name" value="DUF5605"/>
</dbReference>
<dbReference type="KEGG" id="vbh:CMV30_05035"/>
<dbReference type="Gene3D" id="2.60.40.3950">
    <property type="match status" value="1"/>
</dbReference>
<feature type="signal peptide" evidence="1">
    <location>
        <begin position="1"/>
        <end position="26"/>
    </location>
</feature>
<dbReference type="Gene3D" id="2.60.40.10">
    <property type="entry name" value="Immunoglobulins"/>
    <property type="match status" value="1"/>
</dbReference>
<name>A0A290QDG5_9BACT</name>
<dbReference type="Gene3D" id="3.20.20.80">
    <property type="entry name" value="Glycosidases"/>
    <property type="match status" value="1"/>
</dbReference>
<dbReference type="InterPro" id="IPR017853">
    <property type="entry name" value="GH"/>
</dbReference>
<dbReference type="Pfam" id="PF13204">
    <property type="entry name" value="Apiosidase"/>
    <property type="match status" value="1"/>
</dbReference>
<evidence type="ECO:0000259" key="3">
    <source>
        <dbReference type="Pfam" id="PF16586"/>
    </source>
</evidence>
<evidence type="ECO:0000313" key="5">
    <source>
        <dbReference type="EMBL" id="ATC63368.1"/>
    </source>
</evidence>
<dbReference type="EMBL" id="CP023344">
    <property type="protein sequence ID" value="ATC63368.1"/>
    <property type="molecule type" value="Genomic_DNA"/>
</dbReference>
<dbReference type="Pfam" id="PF16586">
    <property type="entry name" value="DUF5060"/>
    <property type="match status" value="1"/>
</dbReference>
<dbReference type="InterPro" id="IPR032260">
    <property type="entry name" value="DUF5060"/>
</dbReference>
<feature type="domain" description="DUF5060" evidence="3">
    <location>
        <begin position="34"/>
        <end position="101"/>
    </location>
</feature>
<dbReference type="InterPro" id="IPR025277">
    <property type="entry name" value="Apiosidase-like_cat_dom"/>
</dbReference>
<dbReference type="OrthoDB" id="127163at2"/>
<keyword evidence="6" id="KW-1185">Reference proteome</keyword>
<organism evidence="5 6">
    <name type="scientific">Nibricoccus aquaticus</name>
    <dbReference type="NCBI Taxonomy" id="2576891"/>
    <lineage>
        <taxon>Bacteria</taxon>
        <taxon>Pseudomonadati</taxon>
        <taxon>Verrucomicrobiota</taxon>
        <taxon>Opitutia</taxon>
        <taxon>Opitutales</taxon>
        <taxon>Opitutaceae</taxon>
        <taxon>Nibricoccus</taxon>
    </lineage>
</organism>
<dbReference type="InterPro" id="IPR013783">
    <property type="entry name" value="Ig-like_fold"/>
</dbReference>
<evidence type="ECO:0000313" key="6">
    <source>
        <dbReference type="Proteomes" id="UP000217265"/>
    </source>
</evidence>
<dbReference type="PANTHER" id="PTHR37836">
    <property type="entry name" value="LMO1036 PROTEIN"/>
    <property type="match status" value="1"/>
</dbReference>
<keyword evidence="1" id="KW-0732">Signal</keyword>
<dbReference type="SUPFAM" id="SSF51445">
    <property type="entry name" value="(Trans)glycosidases"/>
    <property type="match status" value="1"/>
</dbReference>
<dbReference type="RefSeq" id="WP_096055000.1">
    <property type="nucleotide sequence ID" value="NZ_CP023344.1"/>
</dbReference>
<protein>
    <submittedName>
        <fullName evidence="5">DUF5060 domain-containing protein</fullName>
    </submittedName>
</protein>
<evidence type="ECO:0000259" key="4">
    <source>
        <dbReference type="Pfam" id="PF18310"/>
    </source>
</evidence>
<evidence type="ECO:0000256" key="1">
    <source>
        <dbReference type="SAM" id="SignalP"/>
    </source>
</evidence>
<evidence type="ECO:0000259" key="2">
    <source>
        <dbReference type="Pfam" id="PF13204"/>
    </source>
</evidence>
<sequence length="545" mass="62507">MKTSRLLRLRLGLFAAVFAWIATPLAALRAAQTTVEQWGVFEVALKGPSEGNPFTDVRLTANFTDGVRMIEATGFYDGNGVYRVRFMPDKPGAWSYETKSNRWPLADKSGIFTVTPATGKNHGPVRVRNTYHFAYADGTPFKPLGTTMYSWTHRPKEMEELTLKTLASAPFNKVRMAVFPQAHGVKFMPVERFPFQGKAPRDWDFTRFNPEFFQHLEKRVADLAALGIECDLILFHPYDDDEEWGFETMDAKTDDFYLRYVVARLAAYRNIWWSVGNEYDFLRTKTESDWDRYFQVIQKADPHNHLRSIHNGKLIYNHNQPWVTHVSMQNGMATEEAGRAELYRDVYRKPIVYDELKYEGTHGLRWAQLSGQEMVHRFWNCTVAGTYGGHSEFFEDERQVVWLAQGGELKGNSAPGLAFLKKILDEAPAEGLEPHDQWQDPRIAGKSGHYYLMYFGVEKPTSWAIELYRNGLQDGMQFKIEVIDTAEHTITPVEGVFTLKKKDRYSFTDRDGREVKLPGKPYMALRITYAGGTPPLSTAKPPMEP</sequence>
<dbReference type="PANTHER" id="PTHR37836:SF2">
    <property type="entry name" value="DUF4038 DOMAIN-CONTAINING PROTEIN"/>
    <property type="match status" value="1"/>
</dbReference>
<accession>A0A290QDG5</accession>
<dbReference type="AlphaFoldDB" id="A0A290QDG5"/>
<dbReference type="Pfam" id="PF18310">
    <property type="entry name" value="DUF5605"/>
    <property type="match status" value="1"/>
</dbReference>
<dbReference type="Proteomes" id="UP000217265">
    <property type="component" value="Chromosome"/>
</dbReference>
<reference evidence="5 6" key="1">
    <citation type="submission" date="2017-09" db="EMBL/GenBank/DDBJ databases">
        <title>Complete genome sequence of Verrucomicrobial strain HZ-65, isolated from freshwater.</title>
        <authorList>
            <person name="Choi A."/>
        </authorList>
    </citation>
    <scope>NUCLEOTIDE SEQUENCE [LARGE SCALE GENOMIC DNA]</scope>
    <source>
        <strain evidence="5 6">HZ-65</strain>
    </source>
</reference>
<gene>
    <name evidence="5" type="ORF">CMV30_05035</name>
</gene>
<feature type="domain" description="Apiosidase-like catalytic" evidence="2">
    <location>
        <begin position="129"/>
        <end position="388"/>
    </location>
</feature>
<proteinExistence type="predicted"/>
<feature type="domain" description="DUF5605" evidence="4">
    <location>
        <begin position="440"/>
        <end position="528"/>
    </location>
</feature>
<feature type="chain" id="PRO_5012696634" evidence="1">
    <location>
        <begin position="27"/>
        <end position="545"/>
    </location>
</feature>